<dbReference type="PANTHER" id="PTHR11064">
    <property type="entry name" value="CCAAT-BINDING TRANSCRIPTION FACTOR-RELATED"/>
    <property type="match status" value="1"/>
</dbReference>
<evidence type="ECO:0000313" key="3">
    <source>
        <dbReference type="Proteomes" id="UP001632038"/>
    </source>
</evidence>
<dbReference type="Gene3D" id="1.10.20.10">
    <property type="entry name" value="Histone, subunit A"/>
    <property type="match status" value="1"/>
</dbReference>
<dbReference type="PANTHER" id="PTHR11064:SF199">
    <property type="entry name" value="TRANSCRIPTION FACTOR CBF_NF-Y_ARCHAEAL HISTONE DOMAIN-CONTAINING PROTEIN"/>
    <property type="match status" value="1"/>
</dbReference>
<dbReference type="InterPro" id="IPR009072">
    <property type="entry name" value="Histone-fold"/>
</dbReference>
<evidence type="ECO:0000256" key="1">
    <source>
        <dbReference type="SAM" id="MobiDB-lite"/>
    </source>
</evidence>
<name>A0ABD3CFG2_9LAMI</name>
<dbReference type="SUPFAM" id="SSF48113">
    <property type="entry name" value="Heme-dependent peroxidases"/>
    <property type="match status" value="1"/>
</dbReference>
<accession>A0ABD3CFG2</accession>
<feature type="compositionally biased region" description="Basic and acidic residues" evidence="1">
    <location>
        <begin position="14"/>
        <end position="25"/>
    </location>
</feature>
<gene>
    <name evidence="2" type="ORF">CASFOL_028868</name>
</gene>
<evidence type="ECO:0000313" key="2">
    <source>
        <dbReference type="EMBL" id="KAL3627505.1"/>
    </source>
</evidence>
<keyword evidence="3" id="KW-1185">Reference proteome</keyword>
<dbReference type="AlphaFoldDB" id="A0ABD3CFG2"/>
<comment type="caution">
    <text evidence="2">The sequence shown here is derived from an EMBL/GenBank/DDBJ whole genome shotgun (WGS) entry which is preliminary data.</text>
</comment>
<reference evidence="3" key="1">
    <citation type="journal article" date="2024" name="IScience">
        <title>Strigolactones Initiate the Formation of Haustorium-like Structures in Castilleja.</title>
        <authorList>
            <person name="Buerger M."/>
            <person name="Peterson D."/>
            <person name="Chory J."/>
        </authorList>
    </citation>
    <scope>NUCLEOTIDE SEQUENCE [LARGE SCALE GENOMIC DNA]</scope>
</reference>
<organism evidence="2 3">
    <name type="scientific">Castilleja foliolosa</name>
    <dbReference type="NCBI Taxonomy" id="1961234"/>
    <lineage>
        <taxon>Eukaryota</taxon>
        <taxon>Viridiplantae</taxon>
        <taxon>Streptophyta</taxon>
        <taxon>Embryophyta</taxon>
        <taxon>Tracheophyta</taxon>
        <taxon>Spermatophyta</taxon>
        <taxon>Magnoliopsida</taxon>
        <taxon>eudicotyledons</taxon>
        <taxon>Gunneridae</taxon>
        <taxon>Pentapetalae</taxon>
        <taxon>asterids</taxon>
        <taxon>lamiids</taxon>
        <taxon>Lamiales</taxon>
        <taxon>Orobanchaceae</taxon>
        <taxon>Pedicularideae</taxon>
        <taxon>Castillejinae</taxon>
        <taxon>Castilleja</taxon>
    </lineage>
</organism>
<dbReference type="EMBL" id="JAVIJP010000039">
    <property type="protein sequence ID" value="KAL3627505.1"/>
    <property type="molecule type" value="Genomic_DNA"/>
</dbReference>
<dbReference type="SUPFAM" id="SSF47113">
    <property type="entry name" value="Histone-fold"/>
    <property type="match status" value="1"/>
</dbReference>
<dbReference type="Proteomes" id="UP001632038">
    <property type="component" value="Unassembled WGS sequence"/>
</dbReference>
<proteinExistence type="predicted"/>
<dbReference type="InterPro" id="IPR010255">
    <property type="entry name" value="Haem_peroxidase_sf"/>
</dbReference>
<dbReference type="Gene3D" id="1.10.420.10">
    <property type="entry name" value="Peroxidase, domain 2"/>
    <property type="match status" value="1"/>
</dbReference>
<dbReference type="InterPro" id="IPR027113">
    <property type="entry name" value="Transc_fact_NFYB/HAP3"/>
</dbReference>
<sequence>MTRKRRKHENQSFGKKEKDLKNALPAEKEELKKQMKKAKDPKAVNELKGRVAFIGSDFGLAKFFSDTNTHVSTRVMGTFGASDKCQREKRKTINGDDLLWAMATLGFEDYLDPLTAYLARYREELLKGDTEGLLQLPSDKALLSDPSFRPLVEKYAADEDAFFADYAEAHLKLSELGFAEA</sequence>
<protein>
    <submittedName>
        <fullName evidence="2">Uncharacterized protein</fullName>
    </submittedName>
</protein>
<feature type="region of interest" description="Disordered" evidence="1">
    <location>
        <begin position="1"/>
        <end position="25"/>
    </location>
</feature>
<dbReference type="PRINTS" id="PR00615">
    <property type="entry name" value="CCAATSUBUNTA"/>
</dbReference>